<dbReference type="Proteomes" id="UP000326961">
    <property type="component" value="Chromosome"/>
</dbReference>
<accession>A0A5P3XGC4</accession>
<evidence type="ECO:0008006" key="4">
    <source>
        <dbReference type="Google" id="ProtNLM"/>
    </source>
</evidence>
<proteinExistence type="predicted"/>
<name>A0A5P3XGC4_PARBF</name>
<evidence type="ECO:0000313" key="2">
    <source>
        <dbReference type="EMBL" id="QEZ69389.1"/>
    </source>
</evidence>
<dbReference type="RefSeq" id="WP_150843552.1">
    <property type="nucleotide sequence ID" value="NZ_CP032452.1"/>
</dbReference>
<protein>
    <recommendedName>
        <fullName evidence="4">Nucleic acid-binding protein</fullName>
    </recommendedName>
</protein>
<evidence type="ECO:0000313" key="1">
    <source>
        <dbReference type="EMBL" id="QEZ69222.1"/>
    </source>
</evidence>
<reference evidence="2 3" key="1">
    <citation type="submission" date="2018-09" db="EMBL/GenBank/DDBJ databases">
        <title>A clostridial neurotoxin that targets Anopheles mosquitoes.</title>
        <authorList>
            <person name="Contreras E."/>
            <person name="Masuyer G."/>
            <person name="Qureshi N."/>
            <person name="Chawla S."/>
            <person name="Lim H.L."/>
            <person name="Chen J."/>
            <person name="Stenmark P."/>
            <person name="Gill S."/>
        </authorList>
    </citation>
    <scope>NUCLEOTIDE SEQUENCE [LARGE SCALE GENOMIC DNA]</scope>
    <source>
        <strain evidence="2 3">Cbm</strain>
    </source>
</reference>
<dbReference type="AlphaFoldDB" id="A0A5P3XGC4"/>
<dbReference type="EMBL" id="CP032452">
    <property type="protein sequence ID" value="QEZ69222.1"/>
    <property type="molecule type" value="Genomic_DNA"/>
</dbReference>
<organism evidence="2 3">
    <name type="scientific">Paraclostridium bifermentans</name>
    <name type="common">Clostridium bifermentans</name>
    <dbReference type="NCBI Taxonomy" id="1490"/>
    <lineage>
        <taxon>Bacteria</taxon>
        <taxon>Bacillati</taxon>
        <taxon>Bacillota</taxon>
        <taxon>Clostridia</taxon>
        <taxon>Peptostreptococcales</taxon>
        <taxon>Peptostreptococcaceae</taxon>
        <taxon>Paraclostridium</taxon>
    </lineage>
</organism>
<sequence>MECQKCKIEMKMVDFKAVIVGVKPYISAKKKGSLKGEKISDVLCYVCTTCGHIEFLAENPGEFK</sequence>
<gene>
    <name evidence="1" type="ORF">D4A35_09915</name>
    <name evidence="2" type="ORF">D4A35_10850</name>
</gene>
<dbReference type="EMBL" id="CP032452">
    <property type="protein sequence ID" value="QEZ69389.1"/>
    <property type="molecule type" value="Genomic_DNA"/>
</dbReference>
<evidence type="ECO:0000313" key="3">
    <source>
        <dbReference type="Proteomes" id="UP000326961"/>
    </source>
</evidence>